<dbReference type="KEGG" id="sla:SERLADRAFT_461242"/>
<evidence type="ECO:0000313" key="2">
    <source>
        <dbReference type="EMBL" id="EGO27560.1"/>
    </source>
</evidence>
<feature type="compositionally biased region" description="Pro residues" evidence="1">
    <location>
        <begin position="1"/>
        <end position="11"/>
    </location>
</feature>
<dbReference type="HOGENOM" id="CLU_834618_0_0_1"/>
<sequence length="333" mass="37019">MTDHYIPPPPAYEHSQQDKKVSEISDTFQSTLVISGTPVRTVTKTDHDWDGCEDGLEDPSQLPVKWDATVQPLRVQKKSQPAWLGETKVRGGRTPRPLPPNPAIQVEPPSRHADVDHNGSPWSTHQSYDEQHHATHGRGPSPFPPTNTYDSYEQVAGQHFADRSLPPSPLSSFHSSTTPGHRHRQSLGGYSPAAYPTAPYSQTDSSHSRDQTYLKFDPYVAYSNSPNEVEDHRAPNYITPAALYSSAISSHMHPSTIPAGHRYQRRQHMHTSSASAIPENLMHQGTATPLSHSTSYSQAYPSYAPPLMPSHSYESHITRSPSPRTGYPQMRRA</sequence>
<dbReference type="EMBL" id="GL945431">
    <property type="protein sequence ID" value="EGO27560.1"/>
    <property type="molecule type" value="Genomic_DNA"/>
</dbReference>
<dbReference type="Proteomes" id="UP000008064">
    <property type="component" value="Unassembled WGS sequence"/>
</dbReference>
<dbReference type="GeneID" id="18818191"/>
<organism>
    <name type="scientific">Serpula lacrymans var. lacrymans (strain S7.9)</name>
    <name type="common">Dry rot fungus</name>
    <dbReference type="NCBI Taxonomy" id="578457"/>
    <lineage>
        <taxon>Eukaryota</taxon>
        <taxon>Fungi</taxon>
        <taxon>Dikarya</taxon>
        <taxon>Basidiomycota</taxon>
        <taxon>Agaricomycotina</taxon>
        <taxon>Agaricomycetes</taxon>
        <taxon>Agaricomycetidae</taxon>
        <taxon>Boletales</taxon>
        <taxon>Coniophorineae</taxon>
        <taxon>Serpulaceae</taxon>
        <taxon>Serpula</taxon>
    </lineage>
</organism>
<feature type="region of interest" description="Disordered" evidence="1">
    <location>
        <begin position="74"/>
        <end position="209"/>
    </location>
</feature>
<name>F8NND0_SERL9</name>
<dbReference type="OrthoDB" id="2797886at2759"/>
<gene>
    <name evidence="2" type="ORF">SERLADRAFT_461242</name>
</gene>
<feature type="region of interest" description="Disordered" evidence="1">
    <location>
        <begin position="1"/>
        <end position="23"/>
    </location>
</feature>
<evidence type="ECO:0000256" key="1">
    <source>
        <dbReference type="SAM" id="MobiDB-lite"/>
    </source>
</evidence>
<feature type="region of interest" description="Disordered" evidence="1">
    <location>
        <begin position="311"/>
        <end position="333"/>
    </location>
</feature>
<feature type="compositionally biased region" description="Low complexity" evidence="1">
    <location>
        <begin position="170"/>
        <end position="179"/>
    </location>
</feature>
<proteinExistence type="predicted"/>
<accession>F8NND0</accession>
<reference evidence="2" key="1">
    <citation type="submission" date="2011-04" db="EMBL/GenBank/DDBJ databases">
        <title>Evolution of plant cell wall degrading machinery underlies the functional diversity of forest fungi.</title>
        <authorList>
            <consortium name="US DOE Joint Genome Institute (JGI-PGF)"/>
            <person name="Eastwood D.C."/>
            <person name="Floudas D."/>
            <person name="Binder M."/>
            <person name="Majcherczyk A."/>
            <person name="Schneider P."/>
            <person name="Aerts A."/>
            <person name="Asiegbu F.O."/>
            <person name="Baker S.E."/>
            <person name="Barry K."/>
            <person name="Bendiksby M."/>
            <person name="Blumentritt M."/>
            <person name="Coutinho P.M."/>
            <person name="Cullen D."/>
            <person name="Cullen D."/>
            <person name="Gathman A."/>
            <person name="Goodell B."/>
            <person name="Henrissat B."/>
            <person name="Ihrmark K."/>
            <person name="Kauserud H."/>
            <person name="Kohler A."/>
            <person name="LaButti K."/>
            <person name="Lapidus A."/>
            <person name="Lavin J.L."/>
            <person name="Lee Y.-H."/>
            <person name="Lindquist E."/>
            <person name="Lilly W."/>
            <person name="Lucas S."/>
            <person name="Morin E."/>
            <person name="Murat C."/>
            <person name="Oguiza J.A."/>
            <person name="Park J."/>
            <person name="Pisabarro A.G."/>
            <person name="Riley R."/>
            <person name="Rosling A."/>
            <person name="Salamov A."/>
            <person name="Schmidt O."/>
            <person name="Schmutz J."/>
            <person name="Skrede I."/>
            <person name="Stenlid J."/>
            <person name="Wiebenga A."/>
            <person name="Xie X."/>
            <person name="Kues U."/>
            <person name="Hibbett D.S."/>
            <person name="Hoffmeister D."/>
            <person name="Hogberg N."/>
            <person name="Martin F."/>
            <person name="Grigoriev I.V."/>
            <person name="Watkinson S.C."/>
        </authorList>
    </citation>
    <scope>NUCLEOTIDE SEQUENCE</scope>
    <source>
        <strain evidence="2">S7.9</strain>
    </source>
</reference>
<protein>
    <submittedName>
        <fullName evidence="2">Uncharacterized protein</fullName>
    </submittedName>
</protein>
<dbReference type="RefSeq" id="XP_007315651.1">
    <property type="nucleotide sequence ID" value="XM_007315589.1"/>
</dbReference>
<dbReference type="AlphaFoldDB" id="F8NND0"/>